<evidence type="ECO:0000256" key="1">
    <source>
        <dbReference type="SAM" id="MobiDB-lite"/>
    </source>
</evidence>
<dbReference type="Proteomes" id="UP001500418">
    <property type="component" value="Unassembled WGS sequence"/>
</dbReference>
<accession>A0ABN1R6H9</accession>
<dbReference type="InterPro" id="IPR038332">
    <property type="entry name" value="PPE_sf"/>
</dbReference>
<feature type="compositionally biased region" description="Low complexity" evidence="1">
    <location>
        <begin position="445"/>
        <end position="459"/>
    </location>
</feature>
<protein>
    <recommendedName>
        <fullName evidence="4">PPE family domain-containing protein</fullName>
    </recommendedName>
</protein>
<feature type="region of interest" description="Disordered" evidence="1">
    <location>
        <begin position="152"/>
        <end position="523"/>
    </location>
</feature>
<comment type="caution">
    <text evidence="2">The sequence shown here is derived from an EMBL/GenBank/DDBJ whole genome shotgun (WGS) entry which is preliminary data.</text>
</comment>
<sequence>MAGGKFEDRSHDELYNMIATAKPGALTDVGAALSAAFDDISAIAEELKAHAERVHWEGEGADAFREWGREVAKQTHKMADYTLLVGVHMTAAGQGLTEVKAAMPAPTAADDKTHKSDAEKTVADKHHLEALQQMDKLDSYYETAYTEIKDLEEPNFPPLPPEFGNYFQGDPGPSDASPSGNRNAGGQSTASAAPFAARSDAADGTGLVQHPGVASTGHGNVGVEGLPDAVSDARTSIDSTNTLPSHDIIDPSRLPTAPPQNAPEQHVNPVVPNGPRPLLPSAPPPMRGRGNPVREPLPPYQGAAKQPRPTSLPRTGLPDGIHGGQQARPPGQTNPPRIPRGRVVGEEQGPMRRGPMGPATHGFKGTPSPANGGPGRRLASEPGGTVDSPRGPNNANGQRLPKGTVVGDEHGIPPRRGPLGMGGVPADGGPHAPGSSGGQGRRLASESGGPVSGSRSGRGAQSDFTPGGSGLVRGNQEEPEPTSRSGRAAPNGSEPSGSRPDYLQEDEESWSGGRRDTVPPVIE</sequence>
<feature type="compositionally biased region" description="Low complexity" evidence="1">
    <location>
        <begin position="188"/>
        <end position="199"/>
    </location>
</feature>
<proteinExistence type="predicted"/>
<name>A0ABN1R6H9_9ACTN</name>
<evidence type="ECO:0000313" key="3">
    <source>
        <dbReference type="Proteomes" id="UP001500418"/>
    </source>
</evidence>
<evidence type="ECO:0008006" key="4">
    <source>
        <dbReference type="Google" id="ProtNLM"/>
    </source>
</evidence>
<organism evidence="2 3">
    <name type="scientific">Streptomyces rhizosphaericus</name>
    <dbReference type="NCBI Taxonomy" id="114699"/>
    <lineage>
        <taxon>Bacteria</taxon>
        <taxon>Bacillati</taxon>
        <taxon>Actinomycetota</taxon>
        <taxon>Actinomycetes</taxon>
        <taxon>Kitasatosporales</taxon>
        <taxon>Streptomycetaceae</taxon>
        <taxon>Streptomyces</taxon>
        <taxon>Streptomyces violaceusniger group</taxon>
    </lineage>
</organism>
<evidence type="ECO:0000313" key="2">
    <source>
        <dbReference type="EMBL" id="GAA0952213.1"/>
    </source>
</evidence>
<feature type="compositionally biased region" description="Polar residues" evidence="1">
    <location>
        <begin position="233"/>
        <end position="244"/>
    </location>
</feature>
<gene>
    <name evidence="2" type="ORF">GCM10009575_077190</name>
</gene>
<feature type="compositionally biased region" description="Pro residues" evidence="1">
    <location>
        <begin position="272"/>
        <end position="286"/>
    </location>
</feature>
<feature type="compositionally biased region" description="Polar residues" evidence="1">
    <location>
        <begin position="176"/>
        <end position="187"/>
    </location>
</feature>
<dbReference type="EMBL" id="BAAAID010000073">
    <property type="protein sequence ID" value="GAA0952213.1"/>
    <property type="molecule type" value="Genomic_DNA"/>
</dbReference>
<keyword evidence="3" id="KW-1185">Reference proteome</keyword>
<dbReference type="Gene3D" id="1.20.1260.20">
    <property type="entry name" value="PPE superfamily"/>
    <property type="match status" value="1"/>
</dbReference>
<reference evidence="2 3" key="1">
    <citation type="journal article" date="2019" name="Int. J. Syst. Evol. Microbiol.">
        <title>The Global Catalogue of Microorganisms (GCM) 10K type strain sequencing project: providing services to taxonomists for standard genome sequencing and annotation.</title>
        <authorList>
            <consortium name="The Broad Institute Genomics Platform"/>
            <consortium name="The Broad Institute Genome Sequencing Center for Infectious Disease"/>
            <person name="Wu L."/>
            <person name="Ma J."/>
        </authorList>
    </citation>
    <scope>NUCLEOTIDE SEQUENCE [LARGE SCALE GENOMIC DNA]</scope>
    <source>
        <strain evidence="2 3">JCM 11444</strain>
    </source>
</reference>